<accession>G3MGT9</accession>
<proteinExistence type="evidence at transcript level"/>
<reference evidence="1" key="1">
    <citation type="journal article" date="2011" name="PLoS ONE">
        <title>A deep insight into the sialotranscriptome of the gulf coast tick, Amblyomma maculatum.</title>
        <authorList>
            <person name="Karim S."/>
            <person name="Singh P."/>
            <person name="Ribeiro J.M."/>
        </authorList>
    </citation>
    <scope>NUCLEOTIDE SEQUENCE</scope>
    <source>
        <tissue evidence="1">Salivary gland</tissue>
    </source>
</reference>
<feature type="non-terminal residue" evidence="1">
    <location>
        <position position="1"/>
    </location>
</feature>
<evidence type="ECO:0000313" key="1">
    <source>
        <dbReference type="EMBL" id="AEO32707.1"/>
    </source>
</evidence>
<dbReference type="Gene3D" id="2.10.80.10">
    <property type="entry name" value="Lipase, subunit A"/>
    <property type="match status" value="1"/>
</dbReference>
<protein>
    <recommendedName>
        <fullName evidence="2">Prokineticin domain-containing protein</fullName>
    </recommendedName>
</protein>
<sequence length="148" mass="15523">LEHRAPIRALSLFSDSHPTTHFDALLPFTMRPLVVVSLCLVALAGLSRADDDDVQQVATGPRGSDLQDGASCQNNDECVSKCCLKIFHGDGSGSPGHCHAAAGPGEHCSLEQVKGGANVNHCPCRVGICGDDNICPNEDSSPEDGHDH</sequence>
<organism evidence="1">
    <name type="scientific">Amblyomma maculatum</name>
    <name type="common">Gulf Coast tick</name>
    <dbReference type="NCBI Taxonomy" id="34609"/>
    <lineage>
        <taxon>Eukaryota</taxon>
        <taxon>Metazoa</taxon>
        <taxon>Ecdysozoa</taxon>
        <taxon>Arthropoda</taxon>
        <taxon>Chelicerata</taxon>
        <taxon>Arachnida</taxon>
        <taxon>Acari</taxon>
        <taxon>Parasitiformes</taxon>
        <taxon>Ixodida</taxon>
        <taxon>Ixodoidea</taxon>
        <taxon>Ixodidae</taxon>
        <taxon>Amblyomminae</taxon>
        <taxon>Amblyomma</taxon>
    </lineage>
</organism>
<evidence type="ECO:0008006" key="2">
    <source>
        <dbReference type="Google" id="ProtNLM"/>
    </source>
</evidence>
<name>G3MGT9_AMBMU</name>
<dbReference type="AlphaFoldDB" id="G3MGT9"/>
<dbReference type="EMBL" id="JO841090">
    <property type="protein sequence ID" value="AEO32707.1"/>
    <property type="molecule type" value="mRNA"/>
</dbReference>